<feature type="region of interest" description="Disordered" evidence="1">
    <location>
        <begin position="1"/>
        <end position="24"/>
    </location>
</feature>
<reference evidence="2" key="1">
    <citation type="journal article" date="2023" name="bioRxiv">
        <title>Improved chromosome-level genome assembly for marigold (Tagetes erecta).</title>
        <authorList>
            <person name="Jiang F."/>
            <person name="Yuan L."/>
            <person name="Wang S."/>
            <person name="Wang H."/>
            <person name="Xu D."/>
            <person name="Wang A."/>
            <person name="Fan W."/>
        </authorList>
    </citation>
    <scope>NUCLEOTIDE SEQUENCE</scope>
    <source>
        <strain evidence="2">WSJ</strain>
        <tissue evidence="2">Leaf</tissue>
    </source>
</reference>
<evidence type="ECO:0000313" key="3">
    <source>
        <dbReference type="Proteomes" id="UP001229421"/>
    </source>
</evidence>
<proteinExistence type="predicted"/>
<evidence type="ECO:0000256" key="1">
    <source>
        <dbReference type="SAM" id="MobiDB-lite"/>
    </source>
</evidence>
<dbReference type="AlphaFoldDB" id="A0AAD8JR53"/>
<accession>A0AAD8JR53</accession>
<dbReference type="Proteomes" id="UP001229421">
    <property type="component" value="Unassembled WGS sequence"/>
</dbReference>
<sequence length="151" mass="16174">MEDLHSTQSLPSDPEIVSPTPSNATSAFAPAQATSINFNYKNAIHYNVSTTNGSAQSSTTSSFSHPLVNVIILQSIGTAAMQSMSVSIVERWFGMRNESFPYVVGGGKAILPFLSHISRMSTLEASGATNHTMSGDEHPAEANQKPKRFVD</sequence>
<comment type="caution">
    <text evidence="2">The sequence shown here is derived from an EMBL/GenBank/DDBJ whole genome shotgun (WGS) entry which is preliminary data.</text>
</comment>
<keyword evidence="3" id="KW-1185">Reference proteome</keyword>
<evidence type="ECO:0000313" key="2">
    <source>
        <dbReference type="EMBL" id="KAK1409239.1"/>
    </source>
</evidence>
<protein>
    <submittedName>
        <fullName evidence="2">Uncharacterized protein</fullName>
    </submittedName>
</protein>
<dbReference type="EMBL" id="JAUHHV010000010">
    <property type="protein sequence ID" value="KAK1409239.1"/>
    <property type="molecule type" value="Genomic_DNA"/>
</dbReference>
<feature type="region of interest" description="Disordered" evidence="1">
    <location>
        <begin position="128"/>
        <end position="151"/>
    </location>
</feature>
<name>A0AAD8JR53_TARER</name>
<gene>
    <name evidence="2" type="ORF">QVD17_35765</name>
</gene>
<organism evidence="2 3">
    <name type="scientific">Tagetes erecta</name>
    <name type="common">African marigold</name>
    <dbReference type="NCBI Taxonomy" id="13708"/>
    <lineage>
        <taxon>Eukaryota</taxon>
        <taxon>Viridiplantae</taxon>
        <taxon>Streptophyta</taxon>
        <taxon>Embryophyta</taxon>
        <taxon>Tracheophyta</taxon>
        <taxon>Spermatophyta</taxon>
        <taxon>Magnoliopsida</taxon>
        <taxon>eudicotyledons</taxon>
        <taxon>Gunneridae</taxon>
        <taxon>Pentapetalae</taxon>
        <taxon>asterids</taxon>
        <taxon>campanulids</taxon>
        <taxon>Asterales</taxon>
        <taxon>Asteraceae</taxon>
        <taxon>Asteroideae</taxon>
        <taxon>Heliantheae alliance</taxon>
        <taxon>Tageteae</taxon>
        <taxon>Tagetes</taxon>
    </lineage>
</organism>
<feature type="compositionally biased region" description="Polar residues" evidence="1">
    <location>
        <begin position="1"/>
        <end position="11"/>
    </location>
</feature>